<evidence type="ECO:0000313" key="2">
    <source>
        <dbReference type="Proteomes" id="UP001163603"/>
    </source>
</evidence>
<keyword evidence="2" id="KW-1185">Reference proteome</keyword>
<dbReference type="Proteomes" id="UP001163603">
    <property type="component" value="Chromosome 1"/>
</dbReference>
<reference evidence="2" key="1">
    <citation type="journal article" date="2023" name="G3 (Bethesda)">
        <title>Genome assembly and association tests identify interacting loci associated with vigor, precocity, and sex in interspecific pistachio rootstocks.</title>
        <authorList>
            <person name="Palmer W."/>
            <person name="Jacygrad E."/>
            <person name="Sagayaradj S."/>
            <person name="Cavanaugh K."/>
            <person name="Han R."/>
            <person name="Bertier L."/>
            <person name="Beede B."/>
            <person name="Kafkas S."/>
            <person name="Golino D."/>
            <person name="Preece J."/>
            <person name="Michelmore R."/>
        </authorList>
    </citation>
    <scope>NUCLEOTIDE SEQUENCE [LARGE SCALE GENOMIC DNA]</scope>
</reference>
<name>A0ACC0ZFK5_9ROSI</name>
<dbReference type="EMBL" id="CM047736">
    <property type="protein sequence ID" value="KAJ0051423.1"/>
    <property type="molecule type" value="Genomic_DNA"/>
</dbReference>
<comment type="caution">
    <text evidence="1">The sequence shown here is derived from an EMBL/GenBank/DDBJ whole genome shotgun (WGS) entry which is preliminary data.</text>
</comment>
<accession>A0ACC0ZFK5</accession>
<proteinExistence type="predicted"/>
<evidence type="ECO:0000313" key="1">
    <source>
        <dbReference type="EMBL" id="KAJ0051423.1"/>
    </source>
</evidence>
<sequence length="131" mass="14485">MKANTIHSSQVAAMARWCNNRAMQKKARATQLFVCRANGNRADATGRGRGEPSGVYFDSFLHKCHESDINKRLGSNRKKKKKGLQMARSTSKDAQALFHSLRSAYAATPITLKIIDLYVGFAICTALIQVP</sequence>
<gene>
    <name evidence="1" type="ORF">Pint_03510</name>
</gene>
<protein>
    <submittedName>
        <fullName evidence="1">Uncharacterized protein</fullName>
    </submittedName>
</protein>
<organism evidence="1 2">
    <name type="scientific">Pistacia integerrima</name>
    <dbReference type="NCBI Taxonomy" id="434235"/>
    <lineage>
        <taxon>Eukaryota</taxon>
        <taxon>Viridiplantae</taxon>
        <taxon>Streptophyta</taxon>
        <taxon>Embryophyta</taxon>
        <taxon>Tracheophyta</taxon>
        <taxon>Spermatophyta</taxon>
        <taxon>Magnoliopsida</taxon>
        <taxon>eudicotyledons</taxon>
        <taxon>Gunneridae</taxon>
        <taxon>Pentapetalae</taxon>
        <taxon>rosids</taxon>
        <taxon>malvids</taxon>
        <taxon>Sapindales</taxon>
        <taxon>Anacardiaceae</taxon>
        <taxon>Pistacia</taxon>
    </lineage>
</organism>